<dbReference type="PANTHER" id="PTHR38039:SF1">
    <property type="entry name" value="TOXIN YOEB"/>
    <property type="match status" value="1"/>
</dbReference>
<dbReference type="InterPro" id="IPR035093">
    <property type="entry name" value="RelE/ParE_toxin_dom_sf"/>
</dbReference>
<evidence type="ECO:0000256" key="1">
    <source>
        <dbReference type="ARBA" id="ARBA00008172"/>
    </source>
</evidence>
<evidence type="ECO:0000256" key="3">
    <source>
        <dbReference type="ARBA" id="ARBA00022722"/>
    </source>
</evidence>
<dbReference type="Pfam" id="PF06769">
    <property type="entry name" value="YoeB_toxin"/>
    <property type="match status" value="1"/>
</dbReference>
<dbReference type="NCBIfam" id="TIGR02116">
    <property type="entry name" value="toxin_Txe_YoeB"/>
    <property type="match status" value="1"/>
</dbReference>
<dbReference type="SUPFAM" id="SSF143011">
    <property type="entry name" value="RelE-like"/>
    <property type="match status" value="1"/>
</dbReference>
<comment type="similarity">
    <text evidence="1">Belongs to the YoeB family.</text>
</comment>
<name>A0ABU9I952_9FLAO</name>
<dbReference type="InterPro" id="IPR009614">
    <property type="entry name" value="YoeB_toxin"/>
</dbReference>
<reference evidence="7 8" key="1">
    <citation type="submission" date="2024-04" db="EMBL/GenBank/DDBJ databases">
        <title>Flavobacterium sp. DGU41 16S ribosomal RNA gene Genome sequencing and assembly.</title>
        <authorList>
            <person name="Park S."/>
        </authorList>
    </citation>
    <scope>NUCLEOTIDE SEQUENCE [LARGE SCALE GENOMIC DNA]</scope>
    <source>
        <strain evidence="7 8">DGU41</strain>
    </source>
</reference>
<dbReference type="Proteomes" id="UP001393056">
    <property type="component" value="Unassembled WGS sequence"/>
</dbReference>
<protein>
    <recommendedName>
        <fullName evidence="6">Putative mRNA interferase YoeB</fullName>
    </recommendedName>
</protein>
<keyword evidence="8" id="KW-1185">Reference proteome</keyword>
<keyword evidence="4" id="KW-0255">Endonuclease</keyword>
<evidence type="ECO:0000256" key="5">
    <source>
        <dbReference type="ARBA" id="ARBA00022801"/>
    </source>
</evidence>
<evidence type="ECO:0000313" key="8">
    <source>
        <dbReference type="Proteomes" id="UP001393056"/>
    </source>
</evidence>
<evidence type="ECO:0000313" key="7">
    <source>
        <dbReference type="EMBL" id="MEL1248652.1"/>
    </source>
</evidence>
<organism evidence="7 8">
    <name type="scientific">Flavobacterium helocola</name>
    <dbReference type="NCBI Taxonomy" id="3139139"/>
    <lineage>
        <taxon>Bacteria</taxon>
        <taxon>Pseudomonadati</taxon>
        <taxon>Bacteroidota</taxon>
        <taxon>Flavobacteriia</taxon>
        <taxon>Flavobacteriales</taxon>
        <taxon>Flavobacteriaceae</taxon>
        <taxon>Flavobacterium</taxon>
    </lineage>
</organism>
<dbReference type="PANTHER" id="PTHR38039">
    <property type="entry name" value="TOXIN YOEB"/>
    <property type="match status" value="1"/>
</dbReference>
<evidence type="ECO:0000256" key="6">
    <source>
        <dbReference type="ARBA" id="ARBA00030388"/>
    </source>
</evidence>
<keyword evidence="5" id="KW-0378">Hydrolase</keyword>
<proteinExistence type="inferred from homology"/>
<accession>A0ABU9I952</accession>
<comment type="caution">
    <text evidence="7">The sequence shown here is derived from an EMBL/GenBank/DDBJ whole genome shotgun (WGS) entry which is preliminary data.</text>
</comment>
<keyword evidence="3" id="KW-0540">Nuclease</keyword>
<dbReference type="RefSeq" id="WP_341683504.1">
    <property type="nucleotide sequence ID" value="NZ_JBBYHT010000005.1"/>
</dbReference>
<evidence type="ECO:0000256" key="4">
    <source>
        <dbReference type="ARBA" id="ARBA00022759"/>
    </source>
</evidence>
<dbReference type="Gene3D" id="3.30.2310.20">
    <property type="entry name" value="RelE-like"/>
    <property type="match status" value="1"/>
</dbReference>
<dbReference type="EMBL" id="JBBYHT010000005">
    <property type="protein sequence ID" value="MEL1248652.1"/>
    <property type="molecule type" value="Genomic_DNA"/>
</dbReference>
<keyword evidence="2" id="KW-1277">Toxin-antitoxin system</keyword>
<evidence type="ECO:0000256" key="2">
    <source>
        <dbReference type="ARBA" id="ARBA00022649"/>
    </source>
</evidence>
<sequence length="93" mass="10857">MGKYFVDFDSIARKDLQAHYKSGNKATIKKIEKILFELSETPFEGIGNPEPLKYEYSGYWSRRINQKDRMIYKVEENIVTVTIVSAMGHYSDK</sequence>
<gene>
    <name evidence="7" type="ORF">AAEO58_11410</name>
</gene>